<dbReference type="InterPro" id="IPR048896">
    <property type="entry name" value="Nop5_56-rel_N"/>
</dbReference>
<dbReference type="SUPFAM" id="SSF89124">
    <property type="entry name" value="Nop domain"/>
    <property type="match status" value="1"/>
</dbReference>
<evidence type="ECO:0000256" key="1">
    <source>
        <dbReference type="ARBA" id="ARBA00009211"/>
    </source>
</evidence>
<dbReference type="SMART" id="SM00931">
    <property type="entry name" value="NOSIC"/>
    <property type="match status" value="1"/>
</dbReference>
<comment type="similarity">
    <text evidence="1">Belongs to the NOP5/NOP56 family.</text>
</comment>
<dbReference type="Gene3D" id="1.10.287.660">
    <property type="entry name" value="Helix hairpin bin"/>
    <property type="match status" value="1"/>
</dbReference>
<name>A0A7J3I9T8_9CREN</name>
<feature type="compositionally biased region" description="Basic and acidic residues" evidence="2">
    <location>
        <begin position="389"/>
        <end position="409"/>
    </location>
</feature>
<gene>
    <name evidence="4" type="ORF">ENT87_08365</name>
    <name evidence="5" type="ORF">ENU30_01605</name>
</gene>
<dbReference type="GO" id="GO:0030515">
    <property type="term" value="F:snoRNA binding"/>
    <property type="evidence" value="ECO:0007669"/>
    <property type="project" value="InterPro"/>
</dbReference>
<dbReference type="Gene3D" id="3.30.420.220">
    <property type="match status" value="1"/>
</dbReference>
<dbReference type="InterPro" id="IPR047099">
    <property type="entry name" value="Nop5_N_sf"/>
</dbReference>
<proteinExistence type="inferred from homology"/>
<evidence type="ECO:0000313" key="4">
    <source>
        <dbReference type="EMBL" id="HGN37540.1"/>
    </source>
</evidence>
<dbReference type="PANTHER" id="PTHR10894:SF0">
    <property type="entry name" value="NUCLEOLAR PROTEIN 56"/>
    <property type="match status" value="1"/>
</dbReference>
<dbReference type="InterPro" id="IPR042239">
    <property type="entry name" value="Nop_C"/>
</dbReference>
<reference evidence="4" key="1">
    <citation type="journal article" date="2020" name="mSystems">
        <title>Genome- and Community-Level Interaction Insights into Carbon Utilization and Element Cycling Functions of Hydrothermarchaeota in Hydrothermal Sediment.</title>
        <authorList>
            <person name="Zhou Z."/>
            <person name="Liu Y."/>
            <person name="Xu W."/>
            <person name="Pan J."/>
            <person name="Luo Z.H."/>
            <person name="Li M."/>
        </authorList>
    </citation>
    <scope>NUCLEOTIDE SEQUENCE [LARGE SCALE GENOMIC DNA]</scope>
    <source>
        <strain evidence="4">SpSt-618</strain>
        <strain evidence="5">SpSt-657</strain>
    </source>
</reference>
<dbReference type="InterPro" id="IPR029012">
    <property type="entry name" value="Helix_hairpin_bin_sf"/>
</dbReference>
<evidence type="ECO:0000256" key="2">
    <source>
        <dbReference type="SAM" id="MobiDB-lite"/>
    </source>
</evidence>
<dbReference type="EMBL" id="DTAI01000248">
    <property type="protein sequence ID" value="HGN37540.1"/>
    <property type="molecule type" value="Genomic_DNA"/>
</dbReference>
<dbReference type="GO" id="GO:0031428">
    <property type="term" value="C:box C/D methylation guide snoRNP complex"/>
    <property type="evidence" value="ECO:0007669"/>
    <property type="project" value="InterPro"/>
</dbReference>
<evidence type="ECO:0000259" key="3">
    <source>
        <dbReference type="PROSITE" id="PS51358"/>
    </source>
</evidence>
<protein>
    <submittedName>
        <fullName evidence="4">C/D box methylation guide ribonucleoprotein complex aNOP56 subunit</fullName>
    </submittedName>
</protein>
<dbReference type="NCBIfam" id="NF011121">
    <property type="entry name" value="PRK14552.1"/>
    <property type="match status" value="1"/>
</dbReference>
<organism evidence="4">
    <name type="scientific">Ignisphaera aggregans</name>
    <dbReference type="NCBI Taxonomy" id="334771"/>
    <lineage>
        <taxon>Archaea</taxon>
        <taxon>Thermoproteota</taxon>
        <taxon>Thermoprotei</taxon>
        <taxon>Desulfurococcales</taxon>
        <taxon>Desulfurococcaceae</taxon>
        <taxon>Ignisphaera</taxon>
    </lineage>
</organism>
<dbReference type="FunFam" id="1.10.246.90:FF:000007">
    <property type="entry name" value="Pre mRNA splicing protein"/>
    <property type="match status" value="1"/>
</dbReference>
<dbReference type="InterPro" id="IPR045056">
    <property type="entry name" value="Nop56/Nop58"/>
</dbReference>
<dbReference type="PANTHER" id="PTHR10894">
    <property type="entry name" value="NUCLEOLAR PROTEIN 5 NUCLEOLAR PROTEIN NOP5 NOP58"/>
    <property type="match status" value="1"/>
</dbReference>
<dbReference type="Pfam" id="PF21572">
    <property type="entry name" value="Nop5_56-rel_N_Arc"/>
    <property type="match status" value="1"/>
</dbReference>
<dbReference type="AlphaFoldDB" id="A0A7J3I9T8"/>
<dbReference type="Gene3D" id="1.10.150.460">
    <property type="match status" value="1"/>
</dbReference>
<dbReference type="Gene3D" id="1.10.246.90">
    <property type="entry name" value="Nop domain"/>
    <property type="match status" value="1"/>
</dbReference>
<dbReference type="PROSITE" id="PS51358">
    <property type="entry name" value="NOP"/>
    <property type="match status" value="1"/>
</dbReference>
<sequence length="409" mass="46370">MSGRIFIADTALGIFALDEAGEIVEKVLYPKDIGRVVEELLPLAEGRVSSSMLQLIEILKTKIDLGKSTLVFEDPDIAREVAQKGFSTDVAIASEPVYRLRRDLAGLAVKLGLFKDEQEFLEYIHTVSLELTRRKLRRYAQKRDLLAVQAIRAIDDIDKTLNLLATRLREWYSVHFPELDDLSKEHDEYVKIVADIGFREAMSVEALTKLGLSEGRAKRVYETARKSIGADLSEMDMSIIQTVANIWRELYELREKLTDYITHVMKEVAPNISALVGPLLGARLLSLAGSLEELAKLPASTVQVLGAEKALFRALRTGGRPPKHGVIFQFPEIRKAPRWQRGKISRALATKLSIAARIDFFTGRYVGDELRAKLMERIEEVRQLYPKPPKKEAREARPPRREGRRERKQ</sequence>
<dbReference type="InterPro" id="IPR036070">
    <property type="entry name" value="Nop_dom_sf"/>
</dbReference>
<dbReference type="Pfam" id="PF01798">
    <property type="entry name" value="Nop"/>
    <property type="match status" value="1"/>
</dbReference>
<keyword evidence="4" id="KW-0687">Ribonucleoprotein</keyword>
<evidence type="ECO:0000313" key="5">
    <source>
        <dbReference type="EMBL" id="HGQ17667.1"/>
    </source>
</evidence>
<comment type="caution">
    <text evidence="4">The sequence shown here is derived from an EMBL/GenBank/DDBJ whole genome shotgun (WGS) entry which is preliminary data.</text>
</comment>
<accession>A0A7J3I9T8</accession>
<feature type="region of interest" description="Disordered" evidence="2">
    <location>
        <begin position="385"/>
        <end position="409"/>
    </location>
</feature>
<feature type="domain" description="Nop" evidence="3">
    <location>
        <begin position="268"/>
        <end position="383"/>
    </location>
</feature>
<dbReference type="EMBL" id="DTBZ01000041">
    <property type="protein sequence ID" value="HGQ17667.1"/>
    <property type="molecule type" value="Genomic_DNA"/>
</dbReference>
<dbReference type="InterPro" id="IPR002687">
    <property type="entry name" value="Nop_dom"/>
</dbReference>
<dbReference type="InterPro" id="IPR012976">
    <property type="entry name" value="NOSIC"/>
</dbReference>